<feature type="chain" id="PRO_5045090506" evidence="11">
    <location>
        <begin position="20"/>
        <end position="1004"/>
    </location>
</feature>
<evidence type="ECO:0000313" key="15">
    <source>
        <dbReference type="Proteomes" id="UP001199816"/>
    </source>
</evidence>
<feature type="region of interest" description="Disordered" evidence="10">
    <location>
        <begin position="965"/>
        <end position="984"/>
    </location>
</feature>
<dbReference type="RefSeq" id="WP_231002511.1">
    <property type="nucleotide sequence ID" value="NZ_JAJNEC010000003.1"/>
</dbReference>
<dbReference type="NCBIfam" id="TIGR04057">
    <property type="entry name" value="SusC_RagA_signa"/>
    <property type="match status" value="1"/>
</dbReference>
<evidence type="ECO:0000256" key="10">
    <source>
        <dbReference type="SAM" id="MobiDB-lite"/>
    </source>
</evidence>
<comment type="caution">
    <text evidence="14">The sequence shown here is derived from an EMBL/GenBank/DDBJ whole genome shotgun (WGS) entry which is preliminary data.</text>
</comment>
<gene>
    <name evidence="14" type="ORF">LQ567_02460</name>
</gene>
<protein>
    <submittedName>
        <fullName evidence="14">TonB-dependent receptor</fullName>
    </submittedName>
</protein>
<feature type="domain" description="TonB-dependent receptor-like beta-barrel" evidence="12">
    <location>
        <begin position="387"/>
        <end position="740"/>
    </location>
</feature>
<name>A0ABS8PKS6_9BACT</name>
<dbReference type="SUPFAM" id="SSF49464">
    <property type="entry name" value="Carboxypeptidase regulatory domain-like"/>
    <property type="match status" value="1"/>
</dbReference>
<keyword evidence="4 8" id="KW-0812">Transmembrane</keyword>
<feature type="signal peptide" evidence="11">
    <location>
        <begin position="1"/>
        <end position="19"/>
    </location>
</feature>
<keyword evidence="15" id="KW-1185">Reference proteome</keyword>
<keyword evidence="2 8" id="KW-0813">Transport</keyword>
<comment type="subcellular location">
    <subcellularLocation>
        <location evidence="1 8">Cell outer membrane</location>
        <topology evidence="1 8">Multi-pass membrane protein</topology>
    </subcellularLocation>
</comment>
<dbReference type="PROSITE" id="PS52016">
    <property type="entry name" value="TONB_DEPENDENT_REC_3"/>
    <property type="match status" value="1"/>
</dbReference>
<evidence type="ECO:0000256" key="5">
    <source>
        <dbReference type="ARBA" id="ARBA00023077"/>
    </source>
</evidence>
<keyword evidence="5 9" id="KW-0798">TonB box</keyword>
<evidence type="ECO:0000256" key="3">
    <source>
        <dbReference type="ARBA" id="ARBA00022452"/>
    </source>
</evidence>
<evidence type="ECO:0000256" key="9">
    <source>
        <dbReference type="RuleBase" id="RU003357"/>
    </source>
</evidence>
<evidence type="ECO:0000256" key="2">
    <source>
        <dbReference type="ARBA" id="ARBA00022448"/>
    </source>
</evidence>
<dbReference type="SUPFAM" id="SSF56935">
    <property type="entry name" value="Porins"/>
    <property type="match status" value="1"/>
</dbReference>
<dbReference type="InterPro" id="IPR036942">
    <property type="entry name" value="Beta-barrel_TonB_sf"/>
</dbReference>
<dbReference type="InterPro" id="IPR037066">
    <property type="entry name" value="Plug_dom_sf"/>
</dbReference>
<dbReference type="Gene3D" id="2.170.130.10">
    <property type="entry name" value="TonB-dependent receptor, plug domain"/>
    <property type="match status" value="1"/>
</dbReference>
<proteinExistence type="inferred from homology"/>
<dbReference type="InterPro" id="IPR023996">
    <property type="entry name" value="TonB-dep_OMP_SusC/RagA"/>
</dbReference>
<evidence type="ECO:0000256" key="8">
    <source>
        <dbReference type="PROSITE-ProRule" id="PRU01360"/>
    </source>
</evidence>
<dbReference type="Proteomes" id="UP001199816">
    <property type="component" value="Unassembled WGS sequence"/>
</dbReference>
<dbReference type="Pfam" id="PF13715">
    <property type="entry name" value="CarbopepD_reg_2"/>
    <property type="match status" value="1"/>
</dbReference>
<dbReference type="InterPro" id="IPR012910">
    <property type="entry name" value="Plug_dom"/>
</dbReference>
<keyword evidence="6 8" id="KW-0472">Membrane</keyword>
<dbReference type="InterPro" id="IPR023997">
    <property type="entry name" value="TonB-dep_OMP_SusC/RagA_CS"/>
</dbReference>
<evidence type="ECO:0000256" key="6">
    <source>
        <dbReference type="ARBA" id="ARBA00023136"/>
    </source>
</evidence>
<comment type="similarity">
    <text evidence="8 9">Belongs to the TonB-dependent receptor family.</text>
</comment>
<dbReference type="InterPro" id="IPR000531">
    <property type="entry name" value="Beta-barrel_TonB"/>
</dbReference>
<dbReference type="Pfam" id="PF00593">
    <property type="entry name" value="TonB_dep_Rec_b-barrel"/>
    <property type="match status" value="1"/>
</dbReference>
<evidence type="ECO:0000313" key="14">
    <source>
        <dbReference type="EMBL" id="MCD2421606.1"/>
    </source>
</evidence>
<keyword evidence="3 8" id="KW-1134">Transmembrane beta strand</keyword>
<keyword evidence="11" id="KW-0732">Signal</keyword>
<dbReference type="Gene3D" id="2.40.170.20">
    <property type="entry name" value="TonB-dependent receptor, beta-barrel domain"/>
    <property type="match status" value="1"/>
</dbReference>
<evidence type="ECO:0000256" key="11">
    <source>
        <dbReference type="SAM" id="SignalP"/>
    </source>
</evidence>
<dbReference type="NCBIfam" id="TIGR04056">
    <property type="entry name" value="OMP_RagA_SusC"/>
    <property type="match status" value="1"/>
</dbReference>
<organism evidence="14 15">
    <name type="scientific">Niabella pedocola</name>
    <dbReference type="NCBI Taxonomy" id="1752077"/>
    <lineage>
        <taxon>Bacteria</taxon>
        <taxon>Pseudomonadati</taxon>
        <taxon>Bacteroidota</taxon>
        <taxon>Chitinophagia</taxon>
        <taxon>Chitinophagales</taxon>
        <taxon>Chitinophagaceae</taxon>
        <taxon>Niabella</taxon>
    </lineage>
</organism>
<evidence type="ECO:0000256" key="7">
    <source>
        <dbReference type="ARBA" id="ARBA00023237"/>
    </source>
</evidence>
<dbReference type="Pfam" id="PF07715">
    <property type="entry name" value="Plug"/>
    <property type="match status" value="1"/>
</dbReference>
<evidence type="ECO:0000256" key="4">
    <source>
        <dbReference type="ARBA" id="ARBA00022692"/>
    </source>
</evidence>
<sequence length="1004" mass="109416">MKKIVLILLLGAISHLTWAQQALQIKGTVRDKNNNPLPGATVTVKGTGTATVTDQNGNFILDAAKGQTLEFSYAGMQTSETTITGANAISISLLESNQMDEVVVIGYGTVKKKDLTGAVASVTGKDLQANLAKSVAGALQGRIAGVTVSNAGGQPGSGMSVNIRGLSSLGSNTPLYLIDGVYGDINMVDPNDIESINVLKDASAAAIYGSRAANGVVLITTKGGKKAAPPTISVNAYTGVQNITKKLDLMDAPQWKAFQKEYGYLPTQAADFNSNTNWQNEVFRTAPVNKINLDVSGGGERSTYSVSAGYLDQDGILMTTGYKAFNIRAKNTFSFFNNHFRLGNTFLIKSGDLKSSDMAITDILRQNPLLAIYDPTITGGYATYAGWMKNLENPVGYLNLHNRHNYQTDILVNAYAEVDLFLKGLKYKFNLGVNRTTGRSYNKSEAYVYGSALNKSALSEGTSANNQWLAENTLHYDRDFGKHNISFLAGYSAQENAIRSFGASRTDLPAGTDAIDAGSPTQQTTSGNLQEAALISQFSRLIYSYDNRYLFTASVRRDGSSRFAEGHRYGVFPSVALGWNLMNEKFFEAAKDKVNELKIRASYGKLGNQEISNYSTQSVAVYGINYIQGGTWWQGASTGINWVSPRNLTWEETVTSNIGLDLAFLKNKLTINADYYTRETKNILLYINQAPSAGLGGRPYMNAGTIRNKGFEFAANYRNSIGELTYNIGANASTVKNEVTAVTVGNVQQFEGYNPQGEGVITWAKVGYPIGGFWVIKTDGLFQSDAEVQAYKDAKGNVIQPNAKAGDIRFIDFNGDGTITNDDRQYVGSAFPKLAYGIRGNFLYKGIDLGFFFDGMYGNKIYNYTRARIESTNEVNNHSTSLLNSWTPNNTNTDIPRYTRQDPNDNKRRVSDRWIEDGAFFRLKTIELGYALPAQWLSKATLKTGRVYIAADNLFTATKYKGYTPDLGQNDGQNSGGSGALTGGTDHGRFPLARTIIFGIQANF</sequence>
<evidence type="ECO:0000259" key="12">
    <source>
        <dbReference type="Pfam" id="PF00593"/>
    </source>
</evidence>
<dbReference type="Gene3D" id="2.60.40.1120">
    <property type="entry name" value="Carboxypeptidase-like, regulatory domain"/>
    <property type="match status" value="1"/>
</dbReference>
<dbReference type="EMBL" id="JAJNEC010000003">
    <property type="protein sequence ID" value="MCD2421606.1"/>
    <property type="molecule type" value="Genomic_DNA"/>
</dbReference>
<evidence type="ECO:0000259" key="13">
    <source>
        <dbReference type="Pfam" id="PF07715"/>
    </source>
</evidence>
<keyword evidence="14" id="KW-0675">Receptor</keyword>
<evidence type="ECO:0000256" key="1">
    <source>
        <dbReference type="ARBA" id="ARBA00004571"/>
    </source>
</evidence>
<accession>A0ABS8PKS6</accession>
<dbReference type="InterPro" id="IPR039426">
    <property type="entry name" value="TonB-dep_rcpt-like"/>
</dbReference>
<reference evidence="14 15" key="1">
    <citation type="submission" date="2021-11" db="EMBL/GenBank/DDBJ databases">
        <title>Genomic of Niabella pedocola.</title>
        <authorList>
            <person name="Wu T."/>
        </authorList>
    </citation>
    <scope>NUCLEOTIDE SEQUENCE [LARGE SCALE GENOMIC DNA]</scope>
    <source>
        <strain evidence="14 15">JCM 31011</strain>
    </source>
</reference>
<keyword evidence="7 8" id="KW-0998">Cell outer membrane</keyword>
<dbReference type="InterPro" id="IPR008969">
    <property type="entry name" value="CarboxyPept-like_regulatory"/>
</dbReference>
<feature type="domain" description="TonB-dependent receptor plug" evidence="13">
    <location>
        <begin position="111"/>
        <end position="216"/>
    </location>
</feature>